<dbReference type="PROSITE" id="PS50077">
    <property type="entry name" value="HEAT_REPEAT"/>
    <property type="match status" value="1"/>
</dbReference>
<dbReference type="InterPro" id="IPR032698">
    <property type="entry name" value="SirB1_N"/>
</dbReference>
<dbReference type="Proteomes" id="UP000604083">
    <property type="component" value="Unassembled WGS sequence"/>
</dbReference>
<accession>A0A934RSV4</accession>
<organism evidence="3 4">
    <name type="scientific">Roseibacillus ishigakijimensis</name>
    <dbReference type="NCBI Taxonomy" id="454146"/>
    <lineage>
        <taxon>Bacteria</taxon>
        <taxon>Pseudomonadati</taxon>
        <taxon>Verrucomicrobiota</taxon>
        <taxon>Verrucomicrobiia</taxon>
        <taxon>Verrucomicrobiales</taxon>
        <taxon>Verrucomicrobiaceae</taxon>
        <taxon>Roseibacillus</taxon>
    </lineage>
</organism>
<feature type="domain" description="Protein SirB1 N-terminal" evidence="2">
    <location>
        <begin position="130"/>
        <end position="251"/>
    </location>
</feature>
<comment type="caution">
    <text evidence="3">The sequence shown here is derived from an EMBL/GenBank/DDBJ whole genome shotgun (WGS) entry which is preliminary data.</text>
</comment>
<reference evidence="3" key="1">
    <citation type="submission" date="2021-01" db="EMBL/GenBank/DDBJ databases">
        <title>Modified the classification status of verrucomicrobia.</title>
        <authorList>
            <person name="Feng X."/>
        </authorList>
    </citation>
    <scope>NUCLEOTIDE SEQUENCE</scope>
    <source>
        <strain evidence="3">KCTC 12986</strain>
    </source>
</reference>
<evidence type="ECO:0000313" key="3">
    <source>
        <dbReference type="EMBL" id="MBK1834429.1"/>
    </source>
</evidence>
<keyword evidence="4" id="KW-1185">Reference proteome</keyword>
<proteinExistence type="inferred from homology"/>
<evidence type="ECO:0000259" key="2">
    <source>
        <dbReference type="Pfam" id="PF13369"/>
    </source>
</evidence>
<dbReference type="PANTHER" id="PTHR31350">
    <property type="entry name" value="SI:DKEY-261L7.2"/>
    <property type="match status" value="1"/>
</dbReference>
<comment type="similarity">
    <text evidence="1">Belongs to the UPF0162 family.</text>
</comment>
<gene>
    <name evidence="3" type="ORF">JIN78_10195</name>
</gene>
<dbReference type="Pfam" id="PF13369">
    <property type="entry name" value="Transglut_core2"/>
    <property type="match status" value="1"/>
</dbReference>
<protein>
    <submittedName>
        <fullName evidence="3">Transglutaminase family protein</fullName>
    </submittedName>
</protein>
<dbReference type="RefSeq" id="WP_200391864.1">
    <property type="nucleotide sequence ID" value="NZ_JAENIO010000023.1"/>
</dbReference>
<dbReference type="InterPro" id="IPR021133">
    <property type="entry name" value="HEAT_type_2"/>
</dbReference>
<sequence>MRDNATTLPYLLRLLDDEQPDVRREVSAQLANFGGDLSDQIAGLGVDLSREDREILSTLLLPARRAALREAWFTPSRALLQPDGDWELFEAFLRMISDYLHDGVSLRPSLSDMLDELAEESTDLELNDPIPLASWLFESGKLKPNKEDYYNPRNSDLAAVLENGAGNPLSLSLILTLVAQRRKIPIYGCNYPGHFLCWTDTSSGPLVIDPYNKARTLAVKQIIANNPGISATSREALATPARQVDMLRRVLSNLAHAFTKNGSEEDLALVTELTDSLDELDISLV</sequence>
<name>A0A934RSV4_9BACT</name>
<evidence type="ECO:0000313" key="4">
    <source>
        <dbReference type="Proteomes" id="UP000604083"/>
    </source>
</evidence>
<evidence type="ECO:0000256" key="1">
    <source>
        <dbReference type="ARBA" id="ARBA00007100"/>
    </source>
</evidence>
<dbReference type="PANTHER" id="PTHR31350:SF21">
    <property type="entry name" value="F-BOX ONLY PROTEIN 21"/>
    <property type="match status" value="1"/>
</dbReference>
<dbReference type="AlphaFoldDB" id="A0A934RSV4"/>
<dbReference type="EMBL" id="JAENIO010000023">
    <property type="protein sequence ID" value="MBK1834429.1"/>
    <property type="molecule type" value="Genomic_DNA"/>
</dbReference>